<sequence length="60" mass="5928">MARTFWGTVEGISNLRTVGGVGTGTVSPDSSSGASMLEGVAIHAGAKLATCSLIATDTIC</sequence>
<reference evidence="1" key="1">
    <citation type="submission" date="2020-06" db="EMBL/GenBank/DDBJ databases">
        <authorList>
            <person name="Li T."/>
            <person name="Hu X."/>
            <person name="Zhang T."/>
            <person name="Song X."/>
            <person name="Zhang H."/>
            <person name="Dai N."/>
            <person name="Sheng W."/>
            <person name="Hou X."/>
            <person name="Wei L."/>
        </authorList>
    </citation>
    <scope>NUCLEOTIDE SEQUENCE</scope>
    <source>
        <strain evidence="1">G02</strain>
        <tissue evidence="1">Leaf</tissue>
    </source>
</reference>
<name>A0AAW2R2B0_SESRA</name>
<accession>A0AAW2R2B0</accession>
<comment type="caution">
    <text evidence="1">The sequence shown here is derived from an EMBL/GenBank/DDBJ whole genome shotgun (WGS) entry which is preliminary data.</text>
</comment>
<evidence type="ECO:0000313" key="1">
    <source>
        <dbReference type="EMBL" id="KAL0373698.1"/>
    </source>
</evidence>
<dbReference type="EMBL" id="JACGWJ010000014">
    <property type="protein sequence ID" value="KAL0373698.1"/>
    <property type="molecule type" value="Genomic_DNA"/>
</dbReference>
<proteinExistence type="predicted"/>
<protein>
    <submittedName>
        <fullName evidence="1">Uncharacterized protein</fullName>
    </submittedName>
</protein>
<organism evidence="1">
    <name type="scientific">Sesamum radiatum</name>
    <name type="common">Black benniseed</name>
    <dbReference type="NCBI Taxonomy" id="300843"/>
    <lineage>
        <taxon>Eukaryota</taxon>
        <taxon>Viridiplantae</taxon>
        <taxon>Streptophyta</taxon>
        <taxon>Embryophyta</taxon>
        <taxon>Tracheophyta</taxon>
        <taxon>Spermatophyta</taxon>
        <taxon>Magnoliopsida</taxon>
        <taxon>eudicotyledons</taxon>
        <taxon>Gunneridae</taxon>
        <taxon>Pentapetalae</taxon>
        <taxon>asterids</taxon>
        <taxon>lamiids</taxon>
        <taxon>Lamiales</taxon>
        <taxon>Pedaliaceae</taxon>
        <taxon>Sesamum</taxon>
    </lineage>
</organism>
<gene>
    <name evidence="1" type="ORF">Sradi_3285500</name>
</gene>
<reference evidence="1" key="2">
    <citation type="journal article" date="2024" name="Plant">
        <title>Genomic evolution and insights into agronomic trait innovations of Sesamum species.</title>
        <authorList>
            <person name="Miao H."/>
            <person name="Wang L."/>
            <person name="Qu L."/>
            <person name="Liu H."/>
            <person name="Sun Y."/>
            <person name="Le M."/>
            <person name="Wang Q."/>
            <person name="Wei S."/>
            <person name="Zheng Y."/>
            <person name="Lin W."/>
            <person name="Duan Y."/>
            <person name="Cao H."/>
            <person name="Xiong S."/>
            <person name="Wang X."/>
            <person name="Wei L."/>
            <person name="Li C."/>
            <person name="Ma Q."/>
            <person name="Ju M."/>
            <person name="Zhao R."/>
            <person name="Li G."/>
            <person name="Mu C."/>
            <person name="Tian Q."/>
            <person name="Mei H."/>
            <person name="Zhang T."/>
            <person name="Gao T."/>
            <person name="Zhang H."/>
        </authorList>
    </citation>
    <scope>NUCLEOTIDE SEQUENCE</scope>
    <source>
        <strain evidence="1">G02</strain>
    </source>
</reference>
<dbReference type="AlphaFoldDB" id="A0AAW2R2B0"/>